<evidence type="ECO:0000313" key="1">
    <source>
        <dbReference type="EMBL" id="VYU18193.1"/>
    </source>
</evidence>
<dbReference type="InterPro" id="IPR017601">
    <property type="entry name" value="DGQHR-contain_dom"/>
</dbReference>
<organism evidence="1">
    <name type="scientific">Collinsella aerofaciens</name>
    <dbReference type="NCBI Taxonomy" id="74426"/>
    <lineage>
        <taxon>Bacteria</taxon>
        <taxon>Bacillati</taxon>
        <taxon>Actinomycetota</taxon>
        <taxon>Coriobacteriia</taxon>
        <taxon>Coriobacteriales</taxon>
        <taxon>Coriobacteriaceae</taxon>
        <taxon>Collinsella</taxon>
    </lineage>
</organism>
<dbReference type="NCBIfam" id="TIGR03187">
    <property type="entry name" value="DGQHR"/>
    <property type="match status" value="1"/>
</dbReference>
<protein>
    <recommendedName>
        <fullName evidence="2">DGQHR domain-containing protein</fullName>
    </recommendedName>
</protein>
<dbReference type="Pfam" id="PF14072">
    <property type="entry name" value="DndB"/>
    <property type="match status" value="1"/>
</dbReference>
<dbReference type="SUPFAM" id="SSF52980">
    <property type="entry name" value="Restriction endonuclease-like"/>
    <property type="match status" value="1"/>
</dbReference>
<dbReference type="InterPro" id="IPR011856">
    <property type="entry name" value="tRNA_endonuc-like_dom_sf"/>
</dbReference>
<dbReference type="InterPro" id="IPR017642">
    <property type="entry name" value="DNA_S_mod_DndB"/>
</dbReference>
<evidence type="ECO:0008006" key="2">
    <source>
        <dbReference type="Google" id="ProtNLM"/>
    </source>
</evidence>
<gene>
    <name evidence="1" type="ORF">CALFYP39_01629</name>
</gene>
<dbReference type="AlphaFoldDB" id="A0A6N3CXJ0"/>
<dbReference type="InterPro" id="IPR011335">
    <property type="entry name" value="Restrct_endonuc-II-like"/>
</dbReference>
<sequence>MSDKEFWENIVSDNELTAAYRARNKDYVYQRQRADALLSLQNDGWEYVSTYKDERFIRVQKQKPLGERFENKVWLMLYGMGYSKMNRDDKFVISYSKANPDLTQQIDVFAVDDETAIIVECKTAEKASKKDFKTEIDAYKGNIGEIIKAVRKQYGKKLKTKFIWATHNIVLGEQDKTRLEDAGFEYFDEETVEYYIGLTKHLGVTARYQFLGRLFRGRNIDEMPSTVPAIKGKMGGHVYYSFSIEPERLLKIGYVLHRSDANRGMMPTYQRIIKKSRLKAIREFVDGGGYFPNSIIVSIDAPKRKGLQFDLKYSETDSDTQIGVLHLPKRYSSAYIIDGQHRLYGYSDSEYARTNTIPVVAFENLSKKEQIDLFMEINENQKAVPKNLRNTLDADRLWVSDDYSERRKALRLKIAQELGETLGSPLYDRVLIGENATTDTRCITMEAIDKGLREGNFFTDFDGTTASKVGLLDNADGDNEYARNLVVPFLMEFFGYVSKELKQEWDLGKEAQGILSINTGVYALLHVSSDIVQYVNDQGIANPRTLNAKALTEQCRPFLEVIVDFYRNISPELRNEIKRQYGDKGSTNHWRYLQKAIHDHFNDFNPSGLSNWWADNSKEYNGVSRAMLSEISYRVKSIAADTLLEIKGPQWRANGLPGKLVIKLSTKVAQANVANRSNGDLPIDTWDLVTMDECAAIAISGSNWTDGFKEVYTRPEFLGKRSKKDQSVKWINDMVKYQNKLDKPGASITRSEFEYISSIVQWLSPGFELGSSE</sequence>
<dbReference type="EMBL" id="CACRTW010000027">
    <property type="protein sequence ID" value="VYU18193.1"/>
    <property type="molecule type" value="Genomic_DNA"/>
</dbReference>
<reference evidence="1" key="1">
    <citation type="submission" date="2019-11" db="EMBL/GenBank/DDBJ databases">
        <authorList>
            <person name="Feng L."/>
        </authorList>
    </citation>
    <scope>NUCLEOTIDE SEQUENCE</scope>
    <source>
        <strain evidence="1">CaerofaciensLFYP39</strain>
    </source>
</reference>
<accession>A0A6N3CXJ0</accession>
<dbReference type="GO" id="GO:0003676">
    <property type="term" value="F:nucleic acid binding"/>
    <property type="evidence" value="ECO:0007669"/>
    <property type="project" value="InterPro"/>
</dbReference>
<proteinExistence type="predicted"/>
<dbReference type="CDD" id="cd16413">
    <property type="entry name" value="DGQHR_domain"/>
    <property type="match status" value="1"/>
</dbReference>
<name>A0A6N3CXJ0_9ACTN</name>
<dbReference type="RefSeq" id="WP_156599968.1">
    <property type="nucleotide sequence ID" value="NZ_CACRTW010000027.1"/>
</dbReference>
<dbReference type="Gene3D" id="3.40.1350.10">
    <property type="match status" value="1"/>
</dbReference>